<dbReference type="Gene3D" id="3.30.1050.10">
    <property type="entry name" value="SCP2 sterol-binding domain"/>
    <property type="match status" value="1"/>
</dbReference>
<evidence type="ECO:0000313" key="2">
    <source>
        <dbReference type="EMBL" id="GAP12960.1"/>
    </source>
</evidence>
<gene>
    <name evidence="2" type="ORF">LARV_00700</name>
</gene>
<dbReference type="AlphaFoldDB" id="A0A0S7BDN3"/>
<dbReference type="InterPro" id="IPR003033">
    <property type="entry name" value="SCP2_sterol-bd_dom"/>
</dbReference>
<sequence length="133" mass="15029">MPEVFRYLSPEWAQEAHRRLREQLTPEQMKHVTSSMVTLYHDCPDGKDRSLYYGMVDGVVESLKILVDEVPEAEFVISGDYETFAQISRAELGSRAALMSGKLKLKGNMVKALSFSSVVDRLNKVLSTVPTEF</sequence>
<evidence type="ECO:0000313" key="3">
    <source>
        <dbReference type="Proteomes" id="UP000055060"/>
    </source>
</evidence>
<reference evidence="2" key="1">
    <citation type="submission" date="2015-07" db="EMBL/GenBank/DDBJ databases">
        <title>Draft Genome Sequences of Anaerolinea thermolimosa IMO-1, Bellilinea caldifistulae GOMI-1, Leptolinea tardivitalis YMTK-2, Levilinea saccharolytica KIBI-1,Longilinea arvoryzae KOME-1, Previously Described as Members of the Anaerolineaceae (Chloroflexi).</title>
        <authorList>
            <person name="Sekiguchi Y."/>
            <person name="Ohashi A."/>
            <person name="Matsuura N."/>
            <person name="Tourlousse M.D."/>
        </authorList>
    </citation>
    <scope>NUCLEOTIDE SEQUENCE [LARGE SCALE GENOMIC DNA]</scope>
    <source>
        <strain evidence="2">KOME-1</strain>
    </source>
</reference>
<organism evidence="2">
    <name type="scientific">Longilinea arvoryzae</name>
    <dbReference type="NCBI Taxonomy" id="360412"/>
    <lineage>
        <taxon>Bacteria</taxon>
        <taxon>Bacillati</taxon>
        <taxon>Chloroflexota</taxon>
        <taxon>Anaerolineae</taxon>
        <taxon>Anaerolineales</taxon>
        <taxon>Anaerolineaceae</taxon>
        <taxon>Longilinea</taxon>
    </lineage>
</organism>
<dbReference type="OrthoDB" id="5189100at2"/>
<name>A0A0S7BDN3_9CHLR</name>
<dbReference type="Pfam" id="PF02036">
    <property type="entry name" value="SCP2"/>
    <property type="match status" value="1"/>
</dbReference>
<keyword evidence="3" id="KW-1185">Reference proteome</keyword>
<dbReference type="Proteomes" id="UP000055060">
    <property type="component" value="Unassembled WGS sequence"/>
</dbReference>
<dbReference type="STRING" id="360412.LARV_00700"/>
<feature type="domain" description="SCP2" evidence="1">
    <location>
        <begin position="67"/>
        <end position="119"/>
    </location>
</feature>
<dbReference type="EMBL" id="DF967972">
    <property type="protein sequence ID" value="GAP12960.1"/>
    <property type="molecule type" value="Genomic_DNA"/>
</dbReference>
<dbReference type="RefSeq" id="WP_075072334.1">
    <property type="nucleotide sequence ID" value="NZ_DF967972.1"/>
</dbReference>
<evidence type="ECO:0000259" key="1">
    <source>
        <dbReference type="Pfam" id="PF02036"/>
    </source>
</evidence>
<dbReference type="SUPFAM" id="SSF55718">
    <property type="entry name" value="SCP-like"/>
    <property type="match status" value="1"/>
</dbReference>
<dbReference type="InterPro" id="IPR036527">
    <property type="entry name" value="SCP2_sterol-bd_dom_sf"/>
</dbReference>
<proteinExistence type="predicted"/>
<protein>
    <submittedName>
        <fullName evidence="2">Putative sterol carrier protein</fullName>
    </submittedName>
</protein>
<accession>A0A0S7BDN3</accession>